<feature type="transmembrane region" description="Helical" evidence="1">
    <location>
        <begin position="54"/>
        <end position="73"/>
    </location>
</feature>
<dbReference type="AlphaFoldDB" id="A0A3B0Z5Q3"/>
<name>A0A3B0Z5Q3_9ZZZZ</name>
<proteinExistence type="predicted"/>
<evidence type="ECO:0000256" key="1">
    <source>
        <dbReference type="SAM" id="Phobius"/>
    </source>
</evidence>
<dbReference type="EMBL" id="UOFL01000256">
    <property type="protein sequence ID" value="VAW82892.1"/>
    <property type="molecule type" value="Genomic_DNA"/>
</dbReference>
<protein>
    <recommendedName>
        <fullName evidence="3">DUF2244 domain-containing protein</fullName>
    </recommendedName>
</protein>
<evidence type="ECO:0008006" key="3">
    <source>
        <dbReference type="Google" id="ProtNLM"/>
    </source>
</evidence>
<evidence type="ECO:0000313" key="2">
    <source>
        <dbReference type="EMBL" id="VAW82892.1"/>
    </source>
</evidence>
<keyword evidence="1" id="KW-0812">Transmembrane</keyword>
<organism evidence="2">
    <name type="scientific">hydrothermal vent metagenome</name>
    <dbReference type="NCBI Taxonomy" id="652676"/>
    <lineage>
        <taxon>unclassified sequences</taxon>
        <taxon>metagenomes</taxon>
        <taxon>ecological metagenomes</taxon>
    </lineage>
</organism>
<gene>
    <name evidence="2" type="ORF">MNBD_GAMMA12-1901</name>
</gene>
<feature type="transmembrane region" description="Helical" evidence="1">
    <location>
        <begin position="28"/>
        <end position="48"/>
    </location>
</feature>
<keyword evidence="1" id="KW-1133">Transmembrane helix</keyword>
<accession>A0A3B0Z5Q3</accession>
<dbReference type="InterPro" id="IPR019253">
    <property type="entry name" value="DUF2244_TM"/>
</dbReference>
<sequence>MVESNYHQKTQTQRFVISPNNSLSWQQVIVYFTIIAGTCLAVAVYFTFLGVWLVLPFAGMEILLLAAAFYMTARRCAMKEVINIDPDTLYIERGRYKVEQKFKFLTAWTKVTLKTSEYRNYPSQLMIGSHGKLVEIACDLCEEEKAKLAEDLHTSLIDATQVIPHV</sequence>
<keyword evidence="1" id="KW-0472">Membrane</keyword>
<reference evidence="2" key="1">
    <citation type="submission" date="2018-06" db="EMBL/GenBank/DDBJ databases">
        <authorList>
            <person name="Zhirakovskaya E."/>
        </authorList>
    </citation>
    <scope>NUCLEOTIDE SEQUENCE</scope>
</reference>
<dbReference type="Pfam" id="PF10003">
    <property type="entry name" value="DUF2244"/>
    <property type="match status" value="1"/>
</dbReference>